<reference evidence="8 9" key="1">
    <citation type="submission" date="2021-12" db="EMBL/GenBank/DDBJ databases">
        <title>High titer production of polyol ester of fatty acids by Rhodotorula paludigena BS15 towards product separation-free biomass refinery.</title>
        <authorList>
            <person name="Mano J."/>
            <person name="Ono H."/>
            <person name="Tanaka T."/>
            <person name="Naito K."/>
            <person name="Sushida H."/>
            <person name="Ike M."/>
            <person name="Tokuyasu K."/>
            <person name="Kitaoka M."/>
        </authorList>
    </citation>
    <scope>NUCLEOTIDE SEQUENCE [LARGE SCALE GENOMIC DNA]</scope>
    <source>
        <strain evidence="8 9">BS15</strain>
    </source>
</reference>
<keyword evidence="5" id="KW-0539">Nucleus</keyword>
<evidence type="ECO:0000256" key="6">
    <source>
        <dbReference type="SAM" id="MobiDB-lite"/>
    </source>
</evidence>
<dbReference type="GO" id="GO:0030983">
    <property type="term" value="F:mismatched DNA binding"/>
    <property type="evidence" value="ECO:0007669"/>
    <property type="project" value="InterPro"/>
</dbReference>
<organism evidence="8 9">
    <name type="scientific">Rhodotorula paludigena</name>
    <dbReference type="NCBI Taxonomy" id="86838"/>
    <lineage>
        <taxon>Eukaryota</taxon>
        <taxon>Fungi</taxon>
        <taxon>Dikarya</taxon>
        <taxon>Basidiomycota</taxon>
        <taxon>Pucciniomycotina</taxon>
        <taxon>Microbotryomycetes</taxon>
        <taxon>Sporidiobolales</taxon>
        <taxon>Sporidiobolaceae</taxon>
        <taxon>Rhodotorula</taxon>
    </lineage>
</organism>
<dbReference type="InterPro" id="IPR013507">
    <property type="entry name" value="DNA_mismatch_S5_2-like"/>
</dbReference>
<dbReference type="SUPFAM" id="SSF55874">
    <property type="entry name" value="ATPase domain of HSP90 chaperone/DNA topoisomerase II/histidine kinase"/>
    <property type="match status" value="1"/>
</dbReference>
<dbReference type="InterPro" id="IPR002099">
    <property type="entry name" value="MutL/Mlh/PMS"/>
</dbReference>
<dbReference type="Gene3D" id="3.30.230.10">
    <property type="match status" value="1"/>
</dbReference>
<evidence type="ECO:0000256" key="1">
    <source>
        <dbReference type="ARBA" id="ARBA00004123"/>
    </source>
</evidence>
<dbReference type="CDD" id="cd16926">
    <property type="entry name" value="HATPase_MutL-MLH-PMS-like"/>
    <property type="match status" value="1"/>
</dbReference>
<evidence type="ECO:0000313" key="8">
    <source>
        <dbReference type="EMBL" id="GJN93144.1"/>
    </source>
</evidence>
<dbReference type="InterPro" id="IPR032189">
    <property type="entry name" value="Mlh1_C"/>
</dbReference>
<feature type="compositionally biased region" description="Polar residues" evidence="6">
    <location>
        <begin position="367"/>
        <end position="406"/>
    </location>
</feature>
<dbReference type="NCBIfam" id="TIGR00585">
    <property type="entry name" value="mutl"/>
    <property type="match status" value="1"/>
</dbReference>
<dbReference type="AlphaFoldDB" id="A0AAV5GRL2"/>
<dbReference type="FunFam" id="3.30.230.10:FF:000014">
    <property type="entry name" value="DNA mismatch repair protein Mlh1"/>
    <property type="match status" value="1"/>
</dbReference>
<dbReference type="Gene3D" id="3.30.565.10">
    <property type="entry name" value="Histidine kinase-like ATPase, C-terminal domain"/>
    <property type="match status" value="1"/>
</dbReference>
<sequence length="755" mass="81882">MAAAAPGAGAGGPRPIAKLPQHVVNRIAAGEIIQRPSNALKELIENSLDAGATTIRITVKEGGLKLLQIQDNGSGIRKDDLPILCERFTTSKIKAFEDLSSLGTYGFRGEALASISHVAHLSVTTKTREETCAWKAAYSDGVMIPVKSGSSDASPIPCAGNDGTVLVVEDLFFNTPQRLKALRSASDEYARIVQVVLSYSIHNAGIGMSCRKASSGPSNATADINTSVGASALDNIGLHYGDAVKRELVEVTAESSDPNVRIKAWCSGANYQGKKGTYLFFINNRLVDCSPLKRALEAFYGTLLAKGTHPFVYLSLDIDPTKIDVNVHPTKKEVGFEDEEEIVQLVCEKLAEKLAEQGESRSYKVQTLLPTSGAPQAARTLSGSSGSKIAPTASTSRAKATPSSSKAPKVAPNKLVRTDAQSQRLDALFPVLPSSRSTSKKGKERALDDDEEDRGDEARDGEPAAKKRKSDHDPEFAQQLAAEQARQTSARVRIAQSECALTSVKQMRKEVIEERHDGLEAIIKGHIFVGIADLATSQSMIQHQTKLYLVNHSAIAEELFYQLALRQFGRFSRINLKPAPSLRKILRLAVERAKGREEGTTRSVDEIIEIAYTNIYDARAMLDEYFAFGVSDAGELTSLPLVLPGYSPDLSKLPHFLLRLGAHVDWTREKPCFVSFLRELAFFLSPIPAPLLSGAGGDASAAAQEKDEAAKRVIQHVVFPAAKQYLVATRALVERDKAIVQATSLEALYRVFERC</sequence>
<keyword evidence="9" id="KW-1185">Reference proteome</keyword>
<dbReference type="InterPro" id="IPR038973">
    <property type="entry name" value="MutL/Mlh/Pms-like"/>
</dbReference>
<feature type="domain" description="DNA mismatch repair protein S5" evidence="7">
    <location>
        <begin position="236"/>
        <end position="355"/>
    </location>
</feature>
<dbReference type="Pfam" id="PF13589">
    <property type="entry name" value="HATPase_c_3"/>
    <property type="match status" value="1"/>
</dbReference>
<dbReference type="GO" id="GO:0032389">
    <property type="term" value="C:MutLalpha complex"/>
    <property type="evidence" value="ECO:0007669"/>
    <property type="project" value="TreeGrafter"/>
</dbReference>
<dbReference type="GO" id="GO:0005524">
    <property type="term" value="F:ATP binding"/>
    <property type="evidence" value="ECO:0007669"/>
    <property type="project" value="InterPro"/>
</dbReference>
<comment type="caution">
    <text evidence="8">The sequence shown here is derived from an EMBL/GenBank/DDBJ whole genome shotgun (WGS) entry which is preliminary data.</text>
</comment>
<dbReference type="SMART" id="SM01340">
    <property type="entry name" value="DNA_mis_repair"/>
    <property type="match status" value="1"/>
</dbReference>
<dbReference type="Proteomes" id="UP001342314">
    <property type="component" value="Unassembled WGS sequence"/>
</dbReference>
<dbReference type="SUPFAM" id="SSF54211">
    <property type="entry name" value="Ribosomal protein S5 domain 2-like"/>
    <property type="match status" value="1"/>
</dbReference>
<evidence type="ECO:0000313" key="9">
    <source>
        <dbReference type="Proteomes" id="UP001342314"/>
    </source>
</evidence>
<evidence type="ECO:0000259" key="7">
    <source>
        <dbReference type="SMART" id="SM01340"/>
    </source>
</evidence>
<dbReference type="PANTHER" id="PTHR10073:SF12">
    <property type="entry name" value="DNA MISMATCH REPAIR PROTEIN MLH1"/>
    <property type="match status" value="1"/>
</dbReference>
<gene>
    <name evidence="8" type="ORF">Rhopal_006191-T1</name>
</gene>
<dbReference type="Pfam" id="PF16413">
    <property type="entry name" value="Mlh1_C"/>
    <property type="match status" value="1"/>
</dbReference>
<evidence type="ECO:0000256" key="4">
    <source>
        <dbReference type="ARBA" id="ARBA00023204"/>
    </source>
</evidence>
<keyword evidence="3" id="KW-0227">DNA damage</keyword>
<keyword evidence="4" id="KW-0234">DNA repair</keyword>
<evidence type="ECO:0000256" key="2">
    <source>
        <dbReference type="ARBA" id="ARBA00006082"/>
    </source>
</evidence>
<dbReference type="GO" id="GO:0016887">
    <property type="term" value="F:ATP hydrolysis activity"/>
    <property type="evidence" value="ECO:0007669"/>
    <property type="project" value="InterPro"/>
</dbReference>
<dbReference type="Pfam" id="PF01119">
    <property type="entry name" value="DNA_mis_repair"/>
    <property type="match status" value="1"/>
</dbReference>
<dbReference type="GO" id="GO:0061982">
    <property type="term" value="P:meiosis I cell cycle process"/>
    <property type="evidence" value="ECO:0007669"/>
    <property type="project" value="UniProtKB-ARBA"/>
</dbReference>
<evidence type="ECO:0000256" key="3">
    <source>
        <dbReference type="ARBA" id="ARBA00022763"/>
    </source>
</evidence>
<dbReference type="FunFam" id="3.30.565.10:FF:000109">
    <property type="entry name" value="Related to MLH1-DNA mismatch repair protein"/>
    <property type="match status" value="1"/>
</dbReference>
<comment type="subcellular location">
    <subcellularLocation>
        <location evidence="1">Nucleus</location>
    </subcellularLocation>
</comment>
<dbReference type="InterPro" id="IPR036890">
    <property type="entry name" value="HATPase_C_sf"/>
</dbReference>
<protein>
    <recommendedName>
        <fullName evidence="7">DNA mismatch repair protein S5 domain-containing protein</fullName>
    </recommendedName>
</protein>
<name>A0AAV5GRL2_9BASI</name>
<evidence type="ECO:0000256" key="5">
    <source>
        <dbReference type="ARBA" id="ARBA00023242"/>
    </source>
</evidence>
<dbReference type="InterPro" id="IPR020568">
    <property type="entry name" value="Ribosomal_Su5_D2-typ_SF"/>
</dbReference>
<dbReference type="PANTHER" id="PTHR10073">
    <property type="entry name" value="DNA MISMATCH REPAIR PROTEIN MLH, PMS, MUTL"/>
    <property type="match status" value="1"/>
</dbReference>
<dbReference type="GO" id="GO:0140664">
    <property type="term" value="F:ATP-dependent DNA damage sensor activity"/>
    <property type="evidence" value="ECO:0007669"/>
    <property type="project" value="InterPro"/>
</dbReference>
<dbReference type="PROSITE" id="PS00058">
    <property type="entry name" value="DNA_MISMATCH_REPAIR_1"/>
    <property type="match status" value="1"/>
</dbReference>
<dbReference type="InterPro" id="IPR014762">
    <property type="entry name" value="DNA_mismatch_repair_CS"/>
</dbReference>
<proteinExistence type="inferred from homology"/>
<accession>A0AAV5GRL2</accession>
<feature type="compositionally biased region" description="Basic and acidic residues" evidence="6">
    <location>
        <begin position="456"/>
        <end position="475"/>
    </location>
</feature>
<feature type="region of interest" description="Disordered" evidence="6">
    <location>
        <begin position="367"/>
        <end position="476"/>
    </location>
</feature>
<dbReference type="GO" id="GO:0006298">
    <property type="term" value="P:mismatch repair"/>
    <property type="evidence" value="ECO:0007669"/>
    <property type="project" value="InterPro"/>
</dbReference>
<dbReference type="EMBL" id="BQKY01000013">
    <property type="protein sequence ID" value="GJN93144.1"/>
    <property type="molecule type" value="Genomic_DNA"/>
</dbReference>
<comment type="similarity">
    <text evidence="2">Belongs to the DNA mismatch repair MutL/HexB family.</text>
</comment>
<dbReference type="InterPro" id="IPR014721">
    <property type="entry name" value="Ribsml_uS5_D2-typ_fold_subgr"/>
</dbReference>